<proteinExistence type="predicted"/>
<protein>
    <submittedName>
        <fullName evidence="2">5'-methylthioadenosine/S-adenosylhomocysteine nucleosidase</fullName>
    </submittedName>
</protein>
<dbReference type="SUPFAM" id="SSF53167">
    <property type="entry name" value="Purine and uridine phosphorylases"/>
    <property type="match status" value="1"/>
</dbReference>
<dbReference type="RefSeq" id="WP_102628317.1">
    <property type="nucleotide sequence ID" value="NZ_PNRE01000057.1"/>
</dbReference>
<evidence type="ECO:0000313" key="3">
    <source>
        <dbReference type="Proteomes" id="UP000235346"/>
    </source>
</evidence>
<dbReference type="GO" id="GO:0009116">
    <property type="term" value="P:nucleoside metabolic process"/>
    <property type="evidence" value="ECO:0007669"/>
    <property type="project" value="InterPro"/>
</dbReference>
<reference evidence="2 3" key="1">
    <citation type="submission" date="2018-01" db="EMBL/GenBank/DDBJ databases">
        <title>Halomonas endophytica sp. nov., isolated from storage liquid in the stems of Populus euphratica.</title>
        <authorList>
            <person name="Chen C."/>
        </authorList>
    </citation>
    <scope>NUCLEOTIDE SEQUENCE [LARGE SCALE GENOMIC DNA]</scope>
    <source>
        <strain evidence="2 3">DSM 26881</strain>
    </source>
</reference>
<organism evidence="2 3">
    <name type="scientific">Halomonas heilongjiangensis</name>
    <dbReference type="NCBI Taxonomy" id="1387883"/>
    <lineage>
        <taxon>Bacteria</taxon>
        <taxon>Pseudomonadati</taxon>
        <taxon>Pseudomonadota</taxon>
        <taxon>Gammaproteobacteria</taxon>
        <taxon>Oceanospirillales</taxon>
        <taxon>Halomonadaceae</taxon>
        <taxon>Halomonas</taxon>
    </lineage>
</organism>
<dbReference type="AlphaFoldDB" id="A0A2N7TL53"/>
<dbReference type="EMBL" id="PNRE01000057">
    <property type="protein sequence ID" value="PMR68926.1"/>
    <property type="molecule type" value="Genomic_DNA"/>
</dbReference>
<feature type="domain" description="Nucleoside phosphorylase" evidence="1">
    <location>
        <begin position="151"/>
        <end position="214"/>
    </location>
</feature>
<evidence type="ECO:0000259" key="1">
    <source>
        <dbReference type="Pfam" id="PF01048"/>
    </source>
</evidence>
<dbReference type="InterPro" id="IPR010050">
    <property type="entry name" value="MTA_SAH_nuc_hyp"/>
</dbReference>
<sequence length="226" mass="24353">MNKPHPRDSRADACGEAKLTVLGGRDILFVMAAEAEYGPHLRKRFDPFMTGVGPVEAAVELTAALAALDRRERLPDLVVSLGSAGSRILEQTEIYQAISVSYRDMDASPLGFEKGATPFLDLPATVPLPLRISGIRQASLSTGANIVSGPAYDAIAADMVDMESYACLRACMRFDVPLVVLRGISDGKAELHHIDDWTETLHVIDDRLALAVDRLGEALADGLLKL</sequence>
<dbReference type="OrthoDB" id="997641at2"/>
<dbReference type="InterPro" id="IPR000845">
    <property type="entry name" value="Nucleoside_phosphorylase_d"/>
</dbReference>
<dbReference type="InterPro" id="IPR035994">
    <property type="entry name" value="Nucleoside_phosphorylase_sf"/>
</dbReference>
<gene>
    <name evidence="2" type="ORF">C1H66_13020</name>
</gene>
<dbReference type="Gene3D" id="3.40.50.1580">
    <property type="entry name" value="Nucleoside phosphorylase domain"/>
    <property type="match status" value="1"/>
</dbReference>
<keyword evidence="3" id="KW-1185">Reference proteome</keyword>
<dbReference type="Pfam" id="PF01048">
    <property type="entry name" value="PNP_UDP_1"/>
    <property type="match status" value="1"/>
</dbReference>
<dbReference type="GO" id="GO:0003824">
    <property type="term" value="F:catalytic activity"/>
    <property type="evidence" value="ECO:0007669"/>
    <property type="project" value="InterPro"/>
</dbReference>
<dbReference type="NCBIfam" id="TIGR01705">
    <property type="entry name" value="MTA_SAH-nuc-hyp"/>
    <property type="match status" value="1"/>
</dbReference>
<accession>A0A2N7TL53</accession>
<dbReference type="Proteomes" id="UP000235346">
    <property type="component" value="Unassembled WGS sequence"/>
</dbReference>
<name>A0A2N7TL53_9GAMM</name>
<evidence type="ECO:0000313" key="2">
    <source>
        <dbReference type="EMBL" id="PMR68926.1"/>
    </source>
</evidence>
<comment type="caution">
    <text evidence="2">The sequence shown here is derived from an EMBL/GenBank/DDBJ whole genome shotgun (WGS) entry which is preliminary data.</text>
</comment>